<keyword evidence="4 8" id="KW-1133">Transmembrane helix</keyword>
<dbReference type="InterPro" id="IPR036259">
    <property type="entry name" value="MFS_trans_sf"/>
</dbReference>
<feature type="transmembrane region" description="Helical" evidence="8">
    <location>
        <begin position="188"/>
        <end position="208"/>
    </location>
</feature>
<dbReference type="Pfam" id="PF07690">
    <property type="entry name" value="MFS_1"/>
    <property type="match status" value="1"/>
</dbReference>
<evidence type="ECO:0000313" key="10">
    <source>
        <dbReference type="EMBL" id="MFD1196141.1"/>
    </source>
</evidence>
<keyword evidence="5 8" id="KW-0472">Membrane</keyword>
<name>A0ABW3THZ9_9RHOB</name>
<feature type="domain" description="Major facilitator superfamily (MFS) profile" evidence="9">
    <location>
        <begin position="33"/>
        <end position="421"/>
    </location>
</feature>
<keyword evidence="11" id="KW-1185">Reference proteome</keyword>
<feature type="transmembrane region" description="Helical" evidence="8">
    <location>
        <begin position="101"/>
        <end position="119"/>
    </location>
</feature>
<dbReference type="InterPro" id="IPR011701">
    <property type="entry name" value="MFS"/>
</dbReference>
<keyword evidence="3 8" id="KW-0812">Transmembrane</keyword>
<protein>
    <recommendedName>
        <fullName evidence="6">MFS-type drug efflux transporter P55</fullName>
    </recommendedName>
</protein>
<proteinExistence type="predicted"/>
<evidence type="ECO:0000256" key="8">
    <source>
        <dbReference type="SAM" id="Phobius"/>
    </source>
</evidence>
<dbReference type="InterPro" id="IPR005829">
    <property type="entry name" value="Sugar_transporter_CS"/>
</dbReference>
<evidence type="ECO:0000256" key="3">
    <source>
        <dbReference type="ARBA" id="ARBA00022692"/>
    </source>
</evidence>
<evidence type="ECO:0000256" key="6">
    <source>
        <dbReference type="ARBA" id="ARBA00044273"/>
    </source>
</evidence>
<dbReference type="CDD" id="cd17320">
    <property type="entry name" value="MFS_MdfA_MDR_like"/>
    <property type="match status" value="1"/>
</dbReference>
<dbReference type="PANTHER" id="PTHR23501">
    <property type="entry name" value="MAJOR FACILITATOR SUPERFAMILY"/>
    <property type="match status" value="1"/>
</dbReference>
<feature type="transmembrane region" description="Helical" evidence="8">
    <location>
        <begin position="303"/>
        <end position="326"/>
    </location>
</feature>
<keyword evidence="2" id="KW-0813">Transport</keyword>
<feature type="transmembrane region" description="Helical" evidence="8">
    <location>
        <begin position="125"/>
        <end position="146"/>
    </location>
</feature>
<dbReference type="EMBL" id="JBHTKR010000006">
    <property type="protein sequence ID" value="MFD1196141.1"/>
    <property type="molecule type" value="Genomic_DNA"/>
</dbReference>
<dbReference type="PROSITE" id="PS50850">
    <property type="entry name" value="MFS"/>
    <property type="match status" value="1"/>
</dbReference>
<feature type="transmembrane region" description="Helical" evidence="8">
    <location>
        <begin position="72"/>
        <end position="89"/>
    </location>
</feature>
<gene>
    <name evidence="10" type="ORF">ACFQ3C_15845</name>
</gene>
<comment type="caution">
    <text evidence="10">The sequence shown here is derived from an EMBL/GenBank/DDBJ whole genome shotgun (WGS) entry which is preliminary data.</text>
</comment>
<evidence type="ECO:0000256" key="4">
    <source>
        <dbReference type="ARBA" id="ARBA00022989"/>
    </source>
</evidence>
<dbReference type="Gene3D" id="1.20.1720.10">
    <property type="entry name" value="Multidrug resistance protein D"/>
    <property type="match status" value="1"/>
</dbReference>
<dbReference type="Proteomes" id="UP001597151">
    <property type="component" value="Unassembled WGS sequence"/>
</dbReference>
<feature type="transmembrane region" description="Helical" evidence="8">
    <location>
        <begin position="365"/>
        <end position="389"/>
    </location>
</feature>
<dbReference type="PROSITE" id="PS00216">
    <property type="entry name" value="SUGAR_TRANSPORT_1"/>
    <property type="match status" value="1"/>
</dbReference>
<feature type="transmembrane region" description="Helical" evidence="8">
    <location>
        <begin position="332"/>
        <end position="353"/>
    </location>
</feature>
<evidence type="ECO:0000313" key="11">
    <source>
        <dbReference type="Proteomes" id="UP001597151"/>
    </source>
</evidence>
<sequence length="433" mass="45976">MTTMVRTDTCMVSPRTSDRPGSGLKRAPSRAEFIALIAMLFAIIAFSIDAMLPALPQIGAELSPADPNRAQLIVIAFVLGMGGATLFAGPMSDALGRKPMIIGGTALYILGAALAWAAPSLEWLLLGRVIQGVGAAGPRVVGMAIVRDLYSGRDMARILSFVMMVFMLVPAIAPLVGSGIIAAAGWRALFGAFVLFAGIATLWLALRLPETLPRDARRPMRLQIIAAATREVLTHPVVRLSIMAQTMGYVLLFTSISLIQPVFDQVFQRADQFPLWFAGMALISGSASILNAALVMRLGMQRLAGFAFGMQILLSGGITACWLAGLRGDAMFAIYLIWQCTVLFQSGLTVGNLNAIAMEPMAHIAGTAASVIGAIATICGALIAAPIALSFNATLLPMTLGVGGASVVAFVLLWRLLRIDRRTRRMGQAEMFK</sequence>
<accession>A0ABW3THZ9</accession>
<evidence type="ECO:0000256" key="1">
    <source>
        <dbReference type="ARBA" id="ARBA00004127"/>
    </source>
</evidence>
<evidence type="ECO:0000256" key="5">
    <source>
        <dbReference type="ARBA" id="ARBA00023136"/>
    </source>
</evidence>
<evidence type="ECO:0000256" key="2">
    <source>
        <dbReference type="ARBA" id="ARBA00022448"/>
    </source>
</evidence>
<feature type="transmembrane region" description="Helical" evidence="8">
    <location>
        <begin position="158"/>
        <end position="182"/>
    </location>
</feature>
<dbReference type="SUPFAM" id="SSF103473">
    <property type="entry name" value="MFS general substrate transporter"/>
    <property type="match status" value="1"/>
</dbReference>
<dbReference type="PANTHER" id="PTHR23501:SF191">
    <property type="entry name" value="VACUOLAR BASIC AMINO ACID TRANSPORTER 4"/>
    <property type="match status" value="1"/>
</dbReference>
<feature type="region of interest" description="Disordered" evidence="7">
    <location>
        <begin position="1"/>
        <end position="25"/>
    </location>
</feature>
<dbReference type="InterPro" id="IPR020846">
    <property type="entry name" value="MFS_dom"/>
</dbReference>
<comment type="subcellular location">
    <subcellularLocation>
        <location evidence="1">Endomembrane system</location>
        <topology evidence="1">Multi-pass membrane protein</topology>
    </subcellularLocation>
</comment>
<reference evidence="11" key="1">
    <citation type="journal article" date="2019" name="Int. J. Syst. Evol. Microbiol.">
        <title>The Global Catalogue of Microorganisms (GCM) 10K type strain sequencing project: providing services to taxonomists for standard genome sequencing and annotation.</title>
        <authorList>
            <consortium name="The Broad Institute Genomics Platform"/>
            <consortium name="The Broad Institute Genome Sequencing Center for Infectious Disease"/>
            <person name="Wu L."/>
            <person name="Ma J."/>
        </authorList>
    </citation>
    <scope>NUCLEOTIDE SEQUENCE [LARGE SCALE GENOMIC DNA]</scope>
    <source>
        <strain evidence="11">CCUG 55328</strain>
    </source>
</reference>
<feature type="transmembrane region" description="Helical" evidence="8">
    <location>
        <begin position="275"/>
        <end position="296"/>
    </location>
</feature>
<evidence type="ECO:0000259" key="9">
    <source>
        <dbReference type="PROSITE" id="PS50850"/>
    </source>
</evidence>
<feature type="transmembrane region" description="Helical" evidence="8">
    <location>
        <begin position="240"/>
        <end position="263"/>
    </location>
</feature>
<feature type="transmembrane region" description="Helical" evidence="8">
    <location>
        <begin position="395"/>
        <end position="417"/>
    </location>
</feature>
<feature type="transmembrane region" description="Helical" evidence="8">
    <location>
        <begin position="33"/>
        <end position="52"/>
    </location>
</feature>
<organism evidence="10 11">
    <name type="scientific">Seohaeicola saemankumensis</name>
    <dbReference type="NCBI Taxonomy" id="481181"/>
    <lineage>
        <taxon>Bacteria</taxon>
        <taxon>Pseudomonadati</taxon>
        <taxon>Pseudomonadota</taxon>
        <taxon>Alphaproteobacteria</taxon>
        <taxon>Rhodobacterales</taxon>
        <taxon>Roseobacteraceae</taxon>
        <taxon>Seohaeicola</taxon>
    </lineage>
</organism>
<evidence type="ECO:0000256" key="7">
    <source>
        <dbReference type="SAM" id="MobiDB-lite"/>
    </source>
</evidence>